<protein>
    <submittedName>
        <fullName evidence="1">Uncharacterized protein</fullName>
    </submittedName>
</protein>
<evidence type="ECO:0000313" key="2">
    <source>
        <dbReference type="Proteomes" id="UP000031488"/>
    </source>
</evidence>
<sequence>MKKALIALGTVVIILIALIGGLVVAEQRAKVALESDVDDYLDGCAITPDGIDVHGRPYLLYAAQHTADLSYVDLEPAKGTNKDQVLVHHLVDGHADRLTRFITVDYPSGQVSPVKNPDGSYTEAATIDGEEVTFSARTDHCEGTDHGDDGTRLEVLANGRQHSTMTLPRTAEVRAVSAGDDGVIVEIEYADPNCR</sequence>
<gene>
    <name evidence="1" type="ORF">AE0388_2029</name>
</gene>
<accession>A0A0B9ANL9</accession>
<dbReference type="PATRIC" id="fig|1703.6.peg.1921"/>
<proteinExistence type="predicted"/>
<reference evidence="1 2" key="1">
    <citation type="submission" date="2014-11" db="EMBL/GenBank/DDBJ databases">
        <title>Draft Genome Sequence of Brevibacterium linens AE038-8.</title>
        <authorList>
            <person name="Maizel D."/>
            <person name="Utturkar S.M."/>
            <person name="Brown S.D."/>
            <person name="Ferrero M."/>
            <person name="Rosen B.P."/>
        </authorList>
    </citation>
    <scope>NUCLEOTIDE SEQUENCE [LARGE SCALE GENOMIC DNA]</scope>
    <source>
        <strain evidence="1 2">AE038-8</strain>
    </source>
</reference>
<comment type="caution">
    <text evidence="1">The sequence shown here is derived from an EMBL/GenBank/DDBJ whole genome shotgun (WGS) entry which is preliminary data.</text>
</comment>
<dbReference type="Proteomes" id="UP000031488">
    <property type="component" value="Unassembled WGS sequence"/>
</dbReference>
<dbReference type="AlphaFoldDB" id="A0A0B9ANL9"/>
<dbReference type="RefSeq" id="WP_039209803.1">
    <property type="nucleotide sequence ID" value="NZ_JTJZ01000019.1"/>
</dbReference>
<dbReference type="OrthoDB" id="4803606at2"/>
<dbReference type="EMBL" id="JTJZ01000019">
    <property type="protein sequence ID" value="KHS52379.1"/>
    <property type="molecule type" value="Genomic_DNA"/>
</dbReference>
<evidence type="ECO:0000313" key="1">
    <source>
        <dbReference type="EMBL" id="KHS52379.1"/>
    </source>
</evidence>
<keyword evidence="2" id="KW-1185">Reference proteome</keyword>
<organism evidence="1 2">
    <name type="scientific">Brevibacterium linens</name>
    <dbReference type="NCBI Taxonomy" id="1703"/>
    <lineage>
        <taxon>Bacteria</taxon>
        <taxon>Bacillati</taxon>
        <taxon>Actinomycetota</taxon>
        <taxon>Actinomycetes</taxon>
        <taxon>Micrococcales</taxon>
        <taxon>Brevibacteriaceae</taxon>
        <taxon>Brevibacterium</taxon>
    </lineage>
</organism>
<name>A0A0B9ANL9_BRELN</name>